<accession>A0A7W7T193</accession>
<dbReference type="InterPro" id="IPR010982">
    <property type="entry name" value="Lambda_DNA-bd_dom_sf"/>
</dbReference>
<reference evidence="3 4" key="1">
    <citation type="submission" date="2020-08" db="EMBL/GenBank/DDBJ databases">
        <title>Sequencing the genomes of 1000 actinobacteria strains.</title>
        <authorList>
            <person name="Klenk H.-P."/>
        </authorList>
    </citation>
    <scope>NUCLEOTIDE SEQUENCE [LARGE SCALE GENOMIC DNA]</scope>
    <source>
        <strain evidence="3 4">DSM 45084</strain>
    </source>
</reference>
<organism evidence="3 4">
    <name type="scientific">Saccharothrix violaceirubra</name>
    <dbReference type="NCBI Taxonomy" id="413306"/>
    <lineage>
        <taxon>Bacteria</taxon>
        <taxon>Bacillati</taxon>
        <taxon>Actinomycetota</taxon>
        <taxon>Actinomycetes</taxon>
        <taxon>Pseudonocardiales</taxon>
        <taxon>Pseudonocardiaceae</taxon>
        <taxon>Saccharothrix</taxon>
    </lineage>
</organism>
<dbReference type="Gene3D" id="1.10.260.40">
    <property type="entry name" value="lambda repressor-like DNA-binding domains"/>
    <property type="match status" value="1"/>
</dbReference>
<gene>
    <name evidence="3" type="ORF">F4559_002079</name>
</gene>
<dbReference type="EMBL" id="JACHJS010000001">
    <property type="protein sequence ID" value="MBB4964720.1"/>
    <property type="molecule type" value="Genomic_DNA"/>
</dbReference>
<proteinExistence type="predicted"/>
<evidence type="ECO:0000313" key="4">
    <source>
        <dbReference type="Proteomes" id="UP000542674"/>
    </source>
</evidence>
<dbReference type="Proteomes" id="UP000542674">
    <property type="component" value="Unassembled WGS sequence"/>
</dbReference>
<feature type="domain" description="HTH cro/C1-type" evidence="2">
    <location>
        <begin position="1"/>
        <end position="41"/>
    </location>
</feature>
<dbReference type="SUPFAM" id="SSF47413">
    <property type="entry name" value="lambda repressor-like DNA-binding domains"/>
    <property type="match status" value="1"/>
</dbReference>
<evidence type="ECO:0000259" key="2">
    <source>
        <dbReference type="PROSITE" id="PS50943"/>
    </source>
</evidence>
<evidence type="ECO:0000256" key="1">
    <source>
        <dbReference type="SAM" id="MobiDB-lite"/>
    </source>
</evidence>
<protein>
    <submittedName>
        <fullName evidence="3">Transcriptional regulator with XRE-family HTH domain</fullName>
    </submittedName>
</protein>
<sequence>MAAKIGVESGTVGRWERGETDPTPGLRRTVASALGLSFAQLDAVLAGAVRPGPAVGSVRASQEDWLRTRRAPGVRGRELTELAAWLYPRADRAPGGHVLAGPGWLPPEPIPVESVGLHRVTDFPAFAPPPVPVDHLLPLGDNGSRYRHYSRAVRDLVRPRLLENRPSYRLVDVDTANGLRLGFGSTTFFETFDLKQLVAHEFKHAWLAGGGRPPGFGDLPLRTAIANPFDPARLLMSPGINTLTLRRGTRREGIGFVLHERDGGKVADGGGLCHVMPAGEFQPSSAADQPGDFSLWHNALREFSEEFLGNSEHDGSGRPIDYRWDEPFFRFEAARERGTFRLWHLGLVIEPLELGVQQLTVAVVDGPEFDALFSDMVAVNDEGGVVLDRSGARYLPFTADAVDRLEPRLSATALTLLRLALDRGFGR</sequence>
<comment type="caution">
    <text evidence="3">The sequence shown here is derived from an EMBL/GenBank/DDBJ whole genome shotgun (WGS) entry which is preliminary data.</text>
</comment>
<evidence type="ECO:0000313" key="3">
    <source>
        <dbReference type="EMBL" id="MBB4964720.1"/>
    </source>
</evidence>
<name>A0A7W7T193_9PSEU</name>
<keyword evidence="4" id="KW-1185">Reference proteome</keyword>
<dbReference type="InterPro" id="IPR001387">
    <property type="entry name" value="Cro/C1-type_HTH"/>
</dbReference>
<dbReference type="CDD" id="cd00093">
    <property type="entry name" value="HTH_XRE"/>
    <property type="match status" value="1"/>
</dbReference>
<feature type="region of interest" description="Disordered" evidence="1">
    <location>
        <begin position="1"/>
        <end position="24"/>
    </location>
</feature>
<dbReference type="PROSITE" id="PS50943">
    <property type="entry name" value="HTH_CROC1"/>
    <property type="match status" value="1"/>
</dbReference>
<dbReference type="AlphaFoldDB" id="A0A7W7T193"/>
<dbReference type="GO" id="GO:0003677">
    <property type="term" value="F:DNA binding"/>
    <property type="evidence" value="ECO:0007669"/>
    <property type="project" value="InterPro"/>
</dbReference>